<protein>
    <submittedName>
        <fullName evidence="1">Uncharacterized protein</fullName>
    </submittedName>
</protein>
<sequence>MTRHVHFVWFRGDEFWSAVKVWGRPHFIHRGWDRRARREIDFDRDIIVFARGEHDQPFAERNFDDIRER</sequence>
<keyword evidence="2" id="KW-1185">Reference proteome</keyword>
<organism evidence="1 2">
    <name type="scientific">Methylopila jiangsuensis</name>
    <dbReference type="NCBI Taxonomy" id="586230"/>
    <lineage>
        <taxon>Bacteria</taxon>
        <taxon>Pseudomonadati</taxon>
        <taxon>Pseudomonadota</taxon>
        <taxon>Alphaproteobacteria</taxon>
        <taxon>Hyphomicrobiales</taxon>
        <taxon>Methylopilaceae</taxon>
        <taxon>Methylopila</taxon>
    </lineage>
</organism>
<comment type="caution">
    <text evidence="1">The sequence shown here is derived from an EMBL/GenBank/DDBJ whole genome shotgun (WGS) entry which is preliminary data.</text>
</comment>
<dbReference type="Proteomes" id="UP001143364">
    <property type="component" value="Unassembled WGS sequence"/>
</dbReference>
<gene>
    <name evidence="1" type="ORF">GCM10008171_33330</name>
</gene>
<name>A0A9W6JLU9_9HYPH</name>
<dbReference type="EMBL" id="BSFK01000016">
    <property type="protein sequence ID" value="GLK78079.1"/>
    <property type="molecule type" value="Genomic_DNA"/>
</dbReference>
<reference evidence="1" key="2">
    <citation type="submission" date="2023-01" db="EMBL/GenBank/DDBJ databases">
        <authorList>
            <person name="Sun Q."/>
            <person name="Evtushenko L."/>
        </authorList>
    </citation>
    <scope>NUCLEOTIDE SEQUENCE</scope>
    <source>
        <strain evidence="1">VKM B-2555</strain>
    </source>
</reference>
<dbReference type="RefSeq" id="WP_271205895.1">
    <property type="nucleotide sequence ID" value="NZ_BSFK01000016.1"/>
</dbReference>
<reference evidence="1" key="1">
    <citation type="journal article" date="2014" name="Int. J. Syst. Evol. Microbiol.">
        <title>Complete genome sequence of Corynebacterium casei LMG S-19264T (=DSM 44701T), isolated from a smear-ripened cheese.</title>
        <authorList>
            <consortium name="US DOE Joint Genome Institute (JGI-PGF)"/>
            <person name="Walter F."/>
            <person name="Albersmeier A."/>
            <person name="Kalinowski J."/>
            <person name="Ruckert C."/>
        </authorList>
    </citation>
    <scope>NUCLEOTIDE SEQUENCE</scope>
    <source>
        <strain evidence="1">VKM B-2555</strain>
    </source>
</reference>
<evidence type="ECO:0000313" key="2">
    <source>
        <dbReference type="Proteomes" id="UP001143364"/>
    </source>
</evidence>
<accession>A0A9W6JLU9</accession>
<proteinExistence type="predicted"/>
<dbReference type="AlphaFoldDB" id="A0A9W6JLU9"/>
<evidence type="ECO:0000313" key="1">
    <source>
        <dbReference type="EMBL" id="GLK78079.1"/>
    </source>
</evidence>